<dbReference type="AlphaFoldDB" id="A0A445N0D2"/>
<protein>
    <submittedName>
        <fullName evidence="1">Uncharacterized protein</fullName>
    </submittedName>
</protein>
<organism evidence="1">
    <name type="scientific">uncultured Desulfobacterium sp</name>
    <dbReference type="NCBI Taxonomy" id="201089"/>
    <lineage>
        <taxon>Bacteria</taxon>
        <taxon>Pseudomonadati</taxon>
        <taxon>Thermodesulfobacteriota</taxon>
        <taxon>Desulfobacteria</taxon>
        <taxon>Desulfobacterales</taxon>
        <taxon>Desulfobacteriaceae</taxon>
        <taxon>Desulfobacterium</taxon>
        <taxon>environmental samples</taxon>
    </lineage>
</organism>
<name>A0A445N0D2_9BACT</name>
<accession>A0A445N0D2</accession>
<dbReference type="EMBL" id="OJIN01000190">
    <property type="protein sequence ID" value="SPD75196.1"/>
    <property type="molecule type" value="Genomic_DNA"/>
</dbReference>
<sequence>MDIKIPLNLTANNFRICLLALAEAGNTGRLYMELRYYA</sequence>
<proteinExistence type="predicted"/>
<gene>
    <name evidence="1" type="ORF">PITCH_A480011</name>
</gene>
<reference evidence="1" key="1">
    <citation type="submission" date="2018-01" db="EMBL/GenBank/DDBJ databases">
        <authorList>
            <person name="Regsiter A."/>
            <person name="William W."/>
        </authorList>
    </citation>
    <scope>NUCLEOTIDE SEQUENCE</scope>
    <source>
        <strain evidence="1">TRIP AH-1</strain>
    </source>
</reference>
<evidence type="ECO:0000313" key="1">
    <source>
        <dbReference type="EMBL" id="SPD75196.1"/>
    </source>
</evidence>